<evidence type="ECO:0000256" key="4">
    <source>
        <dbReference type="ARBA" id="ARBA00022832"/>
    </source>
</evidence>
<dbReference type="STRING" id="35525.A0A164ZUE4"/>
<evidence type="ECO:0000256" key="12">
    <source>
        <dbReference type="ARBA" id="ARBA00041058"/>
    </source>
</evidence>
<dbReference type="SMART" id="SM00829">
    <property type="entry name" value="PKS_ER"/>
    <property type="match status" value="1"/>
</dbReference>
<evidence type="ECO:0000256" key="11">
    <source>
        <dbReference type="ARBA" id="ARBA00038963"/>
    </source>
</evidence>
<dbReference type="GO" id="GO:0005739">
    <property type="term" value="C:mitochondrion"/>
    <property type="evidence" value="ECO:0007669"/>
    <property type="project" value="UniProtKB-SubCell"/>
</dbReference>
<comment type="caution">
    <text evidence="16">The sequence shown here is derived from an EMBL/GenBank/DDBJ whole genome shotgun (WGS) entry which is preliminary data.</text>
</comment>
<gene>
    <name evidence="16" type="ORF">APZ42_017402</name>
</gene>
<evidence type="ECO:0000256" key="5">
    <source>
        <dbReference type="ARBA" id="ARBA00022857"/>
    </source>
</evidence>
<keyword evidence="17" id="KW-1185">Reference proteome</keyword>
<evidence type="ECO:0000256" key="2">
    <source>
        <dbReference type="ARBA" id="ARBA00010371"/>
    </source>
</evidence>
<dbReference type="SUPFAM" id="SSF50129">
    <property type="entry name" value="GroES-like"/>
    <property type="match status" value="1"/>
</dbReference>
<evidence type="ECO:0000256" key="6">
    <source>
        <dbReference type="ARBA" id="ARBA00022946"/>
    </source>
</evidence>
<accession>A0A164ZUE4</accession>
<keyword evidence="9" id="KW-0496">Mitochondrion</keyword>
<dbReference type="SUPFAM" id="SSF51735">
    <property type="entry name" value="NAD(P)-binding Rossmann-fold domains"/>
    <property type="match status" value="1"/>
</dbReference>
<evidence type="ECO:0000259" key="15">
    <source>
        <dbReference type="SMART" id="SM00829"/>
    </source>
</evidence>
<dbReference type="Gene3D" id="3.90.180.10">
    <property type="entry name" value="Medium-chain alcohol dehydrogenases, catalytic domain"/>
    <property type="match status" value="1"/>
</dbReference>
<dbReference type="Pfam" id="PF00107">
    <property type="entry name" value="ADH_zinc_N"/>
    <property type="match status" value="1"/>
</dbReference>
<dbReference type="AlphaFoldDB" id="A0A164ZUE4"/>
<dbReference type="CDD" id="cd08290">
    <property type="entry name" value="ETR"/>
    <property type="match status" value="1"/>
</dbReference>
<dbReference type="FunFam" id="3.40.50.720:FF:000112">
    <property type="entry name" value="Enoyl-[acyl-carrier-protein] reductase 1, mitochondrial"/>
    <property type="match status" value="1"/>
</dbReference>
<comment type="similarity">
    <text evidence="2">Belongs to the zinc-containing alcohol dehydrogenase family. Quinone oxidoreductase subfamily.</text>
</comment>
<organism evidence="16 17">
    <name type="scientific">Daphnia magna</name>
    <dbReference type="NCBI Taxonomy" id="35525"/>
    <lineage>
        <taxon>Eukaryota</taxon>
        <taxon>Metazoa</taxon>
        <taxon>Ecdysozoa</taxon>
        <taxon>Arthropoda</taxon>
        <taxon>Crustacea</taxon>
        <taxon>Branchiopoda</taxon>
        <taxon>Diplostraca</taxon>
        <taxon>Cladocera</taxon>
        <taxon>Anomopoda</taxon>
        <taxon>Daphniidae</taxon>
        <taxon>Daphnia</taxon>
    </lineage>
</organism>
<dbReference type="InterPro" id="IPR051034">
    <property type="entry name" value="Mito_Enoyl-ACP_Reductase"/>
</dbReference>
<keyword evidence="8" id="KW-0443">Lipid metabolism</keyword>
<evidence type="ECO:0000256" key="13">
    <source>
        <dbReference type="ARBA" id="ARBA00042123"/>
    </source>
</evidence>
<proteinExistence type="inferred from homology"/>
<dbReference type="GO" id="GO:0006633">
    <property type="term" value="P:fatty acid biosynthetic process"/>
    <property type="evidence" value="ECO:0007669"/>
    <property type="project" value="UniProtKB-KW"/>
</dbReference>
<evidence type="ECO:0000256" key="7">
    <source>
        <dbReference type="ARBA" id="ARBA00023002"/>
    </source>
</evidence>
<dbReference type="Gene3D" id="3.40.50.720">
    <property type="entry name" value="NAD(P)-binding Rossmann-like Domain"/>
    <property type="match status" value="1"/>
</dbReference>
<dbReference type="Pfam" id="PF08240">
    <property type="entry name" value="ADH_N"/>
    <property type="match status" value="1"/>
</dbReference>
<comment type="subcellular location">
    <subcellularLocation>
        <location evidence="1">Mitochondrion</location>
    </subcellularLocation>
</comment>
<dbReference type="PANTHER" id="PTHR43981:SF2">
    <property type="entry name" value="ENOYL-[ACYL-CARRIER-PROTEIN] REDUCTASE, MITOCHONDRIAL"/>
    <property type="match status" value="1"/>
</dbReference>
<feature type="domain" description="Enoyl reductase (ER)" evidence="15">
    <location>
        <begin position="35"/>
        <end position="346"/>
    </location>
</feature>
<reference evidence="16 17" key="1">
    <citation type="submission" date="2016-03" db="EMBL/GenBank/DDBJ databases">
        <title>EvidentialGene: Evidence-directed Construction of Genes on Genomes.</title>
        <authorList>
            <person name="Gilbert D.G."/>
            <person name="Choi J.-H."/>
            <person name="Mockaitis K."/>
            <person name="Colbourne J."/>
            <person name="Pfrender M."/>
        </authorList>
    </citation>
    <scope>NUCLEOTIDE SEQUENCE [LARGE SCALE GENOMIC DNA]</scope>
    <source>
        <strain evidence="16 17">Xinb3</strain>
        <tissue evidence="16">Complete organism</tissue>
    </source>
</reference>
<keyword evidence="7" id="KW-0560">Oxidoreductase</keyword>
<dbReference type="PANTHER" id="PTHR43981">
    <property type="entry name" value="ENOYL-[ACYL-CARRIER-PROTEIN] REDUCTASE, MITOCHONDRIAL"/>
    <property type="match status" value="1"/>
</dbReference>
<evidence type="ECO:0000313" key="16">
    <source>
        <dbReference type="EMBL" id="KZS16778.1"/>
    </source>
</evidence>
<dbReference type="EMBL" id="LRGB01000687">
    <property type="protein sequence ID" value="KZS16778.1"/>
    <property type="molecule type" value="Genomic_DNA"/>
</dbReference>
<keyword evidence="10" id="KW-0275">Fatty acid biosynthesis</keyword>
<dbReference type="InterPro" id="IPR013154">
    <property type="entry name" value="ADH-like_N"/>
</dbReference>
<dbReference type="Proteomes" id="UP000076858">
    <property type="component" value="Unassembled WGS sequence"/>
</dbReference>
<evidence type="ECO:0000256" key="10">
    <source>
        <dbReference type="ARBA" id="ARBA00023160"/>
    </source>
</evidence>
<keyword evidence="4" id="KW-0276">Fatty acid metabolism</keyword>
<dbReference type="InterPro" id="IPR020843">
    <property type="entry name" value="ER"/>
</dbReference>
<comment type="catalytic activity">
    <reaction evidence="14">
        <text>a 2,3-saturated acyl-[ACP] + NADP(+) = a (2E)-enoyl-[ACP] + NADPH + H(+)</text>
        <dbReference type="Rhea" id="RHEA:22564"/>
        <dbReference type="Rhea" id="RHEA-COMP:9925"/>
        <dbReference type="Rhea" id="RHEA-COMP:9926"/>
        <dbReference type="ChEBI" id="CHEBI:15378"/>
        <dbReference type="ChEBI" id="CHEBI:57783"/>
        <dbReference type="ChEBI" id="CHEBI:58349"/>
        <dbReference type="ChEBI" id="CHEBI:78784"/>
        <dbReference type="ChEBI" id="CHEBI:78785"/>
        <dbReference type="EC" id="1.3.1.104"/>
    </reaction>
</comment>
<evidence type="ECO:0000256" key="9">
    <source>
        <dbReference type="ARBA" id="ARBA00023128"/>
    </source>
</evidence>
<dbReference type="OrthoDB" id="7482721at2759"/>
<evidence type="ECO:0000256" key="14">
    <source>
        <dbReference type="ARBA" id="ARBA00048843"/>
    </source>
</evidence>
<evidence type="ECO:0000256" key="8">
    <source>
        <dbReference type="ARBA" id="ARBA00023098"/>
    </source>
</evidence>
<sequence>MGTFALFRKFSPRFTRCYVRYQHVDSSKLFLTEFGDPAKVVKKEEFALQLADMASKQVLVKMLQAPINPADINTIQGVYGVKPNLPFTLGNEGFGIIEKAGSEVKNLKVGDWVIPGTNAWGTWRSYALEEEKNLIKIPNDLDPAMAATLAVNPCTAFRMLQDFETLSKGDTVLQNAANSAVGQNVIQIARHLGFRTVNILRNREGIEKLKQDLQDLGADYVLTEEEFRASKLFKNGELAQPKLVLNCVSGKAVIELVKAMAENGTLVTYGGMSRQPLIVPTSAFIFKNIRLVGYWMTRWNWQHGSNSTERKDMLAMLCNMAKQGSLVAPKHEFVPLDSFQEALARSCDTTRFHETKFIFKF</sequence>
<keyword evidence="3" id="KW-0444">Lipid biosynthesis</keyword>
<dbReference type="InterPro" id="IPR011032">
    <property type="entry name" value="GroES-like_sf"/>
</dbReference>
<evidence type="ECO:0000256" key="1">
    <source>
        <dbReference type="ARBA" id="ARBA00004173"/>
    </source>
</evidence>
<evidence type="ECO:0000313" key="17">
    <source>
        <dbReference type="Proteomes" id="UP000076858"/>
    </source>
</evidence>
<dbReference type="EC" id="1.3.1.104" evidence="11"/>
<dbReference type="InterPro" id="IPR013149">
    <property type="entry name" value="ADH-like_C"/>
</dbReference>
<keyword evidence="5" id="KW-0521">NADP</keyword>
<dbReference type="InterPro" id="IPR036291">
    <property type="entry name" value="NAD(P)-bd_dom_sf"/>
</dbReference>
<keyword evidence="6" id="KW-0809">Transit peptide</keyword>
<protein>
    <recommendedName>
        <fullName evidence="12">Enoyl-[acyl-carrier-protein] reductase, mitochondrial</fullName>
        <ecNumber evidence="11">1.3.1.104</ecNumber>
    </recommendedName>
    <alternativeName>
        <fullName evidence="13">2-enoyl thioester reductase</fullName>
    </alternativeName>
</protein>
<dbReference type="GO" id="GO:0141148">
    <property type="term" value="F:enoyl-[acyl-carrier-protein] reductase (NADPH) activity"/>
    <property type="evidence" value="ECO:0007669"/>
    <property type="project" value="UniProtKB-EC"/>
</dbReference>
<name>A0A164ZUE4_9CRUS</name>
<evidence type="ECO:0000256" key="3">
    <source>
        <dbReference type="ARBA" id="ARBA00022516"/>
    </source>
</evidence>